<organism evidence="2 3">
    <name type="scientific">Haloarcula limicola</name>
    <dbReference type="NCBI Taxonomy" id="1429915"/>
    <lineage>
        <taxon>Archaea</taxon>
        <taxon>Methanobacteriati</taxon>
        <taxon>Methanobacteriota</taxon>
        <taxon>Stenosarchaea group</taxon>
        <taxon>Halobacteria</taxon>
        <taxon>Halobacteriales</taxon>
        <taxon>Haloarculaceae</taxon>
        <taxon>Haloarcula</taxon>
    </lineage>
</organism>
<comment type="caution">
    <text evidence="2">The sequence shown here is derived from an EMBL/GenBank/DDBJ whole genome shotgun (WGS) entry which is preliminary data.</text>
</comment>
<feature type="domain" description="DUF7344" evidence="1">
    <location>
        <begin position="19"/>
        <end position="90"/>
    </location>
</feature>
<protein>
    <recommendedName>
        <fullName evidence="1">DUF7344 domain-containing protein</fullName>
    </recommendedName>
</protein>
<dbReference type="Pfam" id="PF24035">
    <property type="entry name" value="DUF7344"/>
    <property type="match status" value="1"/>
</dbReference>
<dbReference type="AlphaFoldDB" id="A0A8J8C7I0"/>
<evidence type="ECO:0000313" key="2">
    <source>
        <dbReference type="EMBL" id="MBV0925048.1"/>
    </source>
</evidence>
<dbReference type="OrthoDB" id="241828at2157"/>
<gene>
    <name evidence="2" type="ORF">KTS45_12655</name>
</gene>
<dbReference type="RefSeq" id="WP_217285651.1">
    <property type="nucleotide sequence ID" value="NZ_JAHQXF010000002.1"/>
</dbReference>
<evidence type="ECO:0000259" key="1">
    <source>
        <dbReference type="Pfam" id="PF24035"/>
    </source>
</evidence>
<evidence type="ECO:0000313" key="3">
    <source>
        <dbReference type="Proteomes" id="UP000766550"/>
    </source>
</evidence>
<dbReference type="EMBL" id="JAHQXF010000002">
    <property type="protein sequence ID" value="MBV0925048.1"/>
    <property type="molecule type" value="Genomic_DNA"/>
</dbReference>
<reference evidence="2 3" key="1">
    <citation type="submission" date="2021-06" db="EMBL/GenBank/DDBJ databases">
        <title>New haloarchaea isolates fom saline soil.</title>
        <authorList>
            <person name="Duran-Viseras A."/>
            <person name="Sanchez-Porro C.S."/>
            <person name="Ventosa A."/>
        </authorList>
    </citation>
    <scope>NUCLEOTIDE SEQUENCE [LARGE SCALE GENOMIC DNA]</scope>
    <source>
        <strain evidence="2 3">JCM 183640</strain>
    </source>
</reference>
<name>A0A8J8C7I0_9EURY</name>
<proteinExistence type="predicted"/>
<accession>A0A8J8C7I0</accession>
<dbReference type="InterPro" id="IPR055768">
    <property type="entry name" value="DUF7344"/>
</dbReference>
<sequence length="122" mass="13992">MSSQSCYPDKAPRVSQLLDVLSDSIRREIVHFFENYADSRTVSFDELVSHIESRMPEKGKEELAVGLVHTHLPKLDHAGWLDHDYRTDEIRYHGHENAEEWLRDLCDVFSDRPGRGSGGAVQ</sequence>
<dbReference type="Proteomes" id="UP000766550">
    <property type="component" value="Unassembled WGS sequence"/>
</dbReference>
<keyword evidence="3" id="KW-1185">Reference proteome</keyword>